<accession>K0SKD5</accession>
<feature type="region of interest" description="Disordered" evidence="1">
    <location>
        <begin position="1"/>
        <end position="55"/>
    </location>
</feature>
<organism evidence="2 3">
    <name type="scientific">Thalassiosira oceanica</name>
    <name type="common">Marine diatom</name>
    <dbReference type="NCBI Taxonomy" id="159749"/>
    <lineage>
        <taxon>Eukaryota</taxon>
        <taxon>Sar</taxon>
        <taxon>Stramenopiles</taxon>
        <taxon>Ochrophyta</taxon>
        <taxon>Bacillariophyta</taxon>
        <taxon>Coscinodiscophyceae</taxon>
        <taxon>Thalassiosirophycidae</taxon>
        <taxon>Thalassiosirales</taxon>
        <taxon>Thalassiosiraceae</taxon>
        <taxon>Thalassiosira</taxon>
    </lineage>
</organism>
<feature type="compositionally biased region" description="Low complexity" evidence="1">
    <location>
        <begin position="16"/>
        <end position="25"/>
    </location>
</feature>
<comment type="caution">
    <text evidence="2">The sequence shown here is derived from an EMBL/GenBank/DDBJ whole genome shotgun (WGS) entry which is preliminary data.</text>
</comment>
<reference evidence="2 3" key="1">
    <citation type="journal article" date="2012" name="Genome Biol.">
        <title>Genome and low-iron response of an oceanic diatom adapted to chronic iron limitation.</title>
        <authorList>
            <person name="Lommer M."/>
            <person name="Specht M."/>
            <person name="Roy A.S."/>
            <person name="Kraemer L."/>
            <person name="Andreson R."/>
            <person name="Gutowska M.A."/>
            <person name="Wolf J."/>
            <person name="Bergner S.V."/>
            <person name="Schilhabel M.B."/>
            <person name="Klostermeier U.C."/>
            <person name="Beiko R.G."/>
            <person name="Rosenstiel P."/>
            <person name="Hippler M."/>
            <person name="Laroche J."/>
        </authorList>
    </citation>
    <scope>NUCLEOTIDE SEQUENCE [LARGE SCALE GENOMIC DNA]</scope>
    <source>
        <strain evidence="2 3">CCMP1005</strain>
    </source>
</reference>
<protein>
    <submittedName>
        <fullName evidence="2">Uncharacterized protein</fullName>
    </submittedName>
</protein>
<evidence type="ECO:0000313" key="2">
    <source>
        <dbReference type="EMBL" id="EJK65770.1"/>
    </source>
</evidence>
<proteinExistence type="predicted"/>
<sequence>MPTQTRASGRRLLPVGGASRSAAGASGSGGSGRSHAHSRAAATRTSGQVSSVISDGSSRLLPAEVRVASTASDQARPSVVLPATLGGHGGGGIAERYFIRGKEVASVVKLGRLQMDGGDVGLSDVDDGVGDLWTRYIVKNGKEMHSEQVCLSPVGNSGRVHVGFGCTVRNHNRMFFQDLDGDIQDQISHEKVIYLCPCRGGDFAFRLPILLGSQVLDEDQDRLNQSVKMSSEE</sequence>
<evidence type="ECO:0000256" key="1">
    <source>
        <dbReference type="SAM" id="MobiDB-lite"/>
    </source>
</evidence>
<dbReference type="EMBL" id="AGNL01015492">
    <property type="protein sequence ID" value="EJK65770.1"/>
    <property type="molecule type" value="Genomic_DNA"/>
</dbReference>
<dbReference type="Proteomes" id="UP000266841">
    <property type="component" value="Unassembled WGS sequence"/>
</dbReference>
<evidence type="ECO:0000313" key="3">
    <source>
        <dbReference type="Proteomes" id="UP000266841"/>
    </source>
</evidence>
<keyword evidence="3" id="KW-1185">Reference proteome</keyword>
<name>K0SKD5_THAOC</name>
<dbReference type="AlphaFoldDB" id="K0SKD5"/>
<gene>
    <name evidence="2" type="ORF">THAOC_13340</name>
</gene>